<evidence type="ECO:0000313" key="4">
    <source>
        <dbReference type="Proteomes" id="UP000195755"/>
    </source>
</evidence>
<dbReference type="InterPro" id="IPR010095">
    <property type="entry name" value="Cas12f1-like_TNB"/>
</dbReference>
<dbReference type="Proteomes" id="UP000195755">
    <property type="component" value="Chromosome"/>
</dbReference>
<gene>
    <name evidence="3" type="ORF">SMD11_3519</name>
</gene>
<dbReference type="GO" id="GO:0003677">
    <property type="term" value="F:DNA binding"/>
    <property type="evidence" value="ECO:0007669"/>
    <property type="project" value="UniProtKB-KW"/>
</dbReference>
<organism evidence="3 4">
    <name type="scientific">Streptomyces albireticuli</name>
    <dbReference type="NCBI Taxonomy" id="1940"/>
    <lineage>
        <taxon>Bacteria</taxon>
        <taxon>Bacillati</taxon>
        <taxon>Actinomycetota</taxon>
        <taxon>Actinomycetes</taxon>
        <taxon>Kitasatosporales</taxon>
        <taxon>Streptomycetaceae</taxon>
        <taxon>Streptomyces</taxon>
    </lineage>
</organism>
<feature type="domain" description="Cas12f1-like TNB" evidence="2">
    <location>
        <begin position="4"/>
        <end position="49"/>
    </location>
</feature>
<reference evidence="3 4" key="1">
    <citation type="submission" date="2017-06" db="EMBL/GenBank/DDBJ databases">
        <title>Streptomyces albireticuli Genome sequencing and assembly.</title>
        <authorList>
            <person name="Wang Y."/>
            <person name="Du B."/>
            <person name="Ding Y."/>
            <person name="Liu H."/>
            <person name="Hou Q."/>
            <person name="Liu K."/>
            <person name="Yao L."/>
            <person name="Wang C."/>
        </authorList>
    </citation>
    <scope>NUCLEOTIDE SEQUENCE [LARGE SCALE GENOMIC DNA]</scope>
    <source>
        <strain evidence="3 4">MDJK11</strain>
    </source>
</reference>
<proteinExistence type="predicted"/>
<dbReference type="AlphaFoldDB" id="A0A1Z2L4B7"/>
<dbReference type="EMBL" id="CP021744">
    <property type="protein sequence ID" value="ARZ69152.1"/>
    <property type="molecule type" value="Genomic_DNA"/>
</dbReference>
<sequence>MIRHICEAYSSQTCPYCLTRRKVRGRSYVCVNKDCGSVLHRDAVGGVNIHTLAVNDGTIVPVPPEVVIRVKYLRAQPGWSVGQRERH</sequence>
<keyword evidence="1" id="KW-0238">DNA-binding</keyword>
<evidence type="ECO:0000256" key="1">
    <source>
        <dbReference type="ARBA" id="ARBA00023125"/>
    </source>
</evidence>
<protein>
    <recommendedName>
        <fullName evidence="2">Cas12f1-like TNB domain-containing protein</fullName>
    </recommendedName>
</protein>
<evidence type="ECO:0000313" key="3">
    <source>
        <dbReference type="EMBL" id="ARZ69152.1"/>
    </source>
</evidence>
<name>A0A1Z2L4B7_9ACTN</name>
<accession>A0A1Z2L4B7</accession>
<dbReference type="KEGG" id="salj:SMD11_3519"/>
<dbReference type="Pfam" id="PF07282">
    <property type="entry name" value="Cas12f1-like_TNB"/>
    <property type="match status" value="1"/>
</dbReference>
<evidence type="ECO:0000259" key="2">
    <source>
        <dbReference type="Pfam" id="PF07282"/>
    </source>
</evidence>